<organism evidence="2 3">
    <name type="scientific">Caenorhabditis elegans</name>
    <dbReference type="NCBI Taxonomy" id="6239"/>
    <lineage>
        <taxon>Eukaryota</taxon>
        <taxon>Metazoa</taxon>
        <taxon>Ecdysozoa</taxon>
        <taxon>Nematoda</taxon>
        <taxon>Chromadorea</taxon>
        <taxon>Rhabditida</taxon>
        <taxon>Rhabditina</taxon>
        <taxon>Rhabditomorpha</taxon>
        <taxon>Rhabditoidea</taxon>
        <taxon>Rhabditidae</taxon>
        <taxon>Peloderinae</taxon>
        <taxon>Caenorhabditis</taxon>
    </lineage>
</organism>
<dbReference type="PIR" id="T23504">
    <property type="entry name" value="T23504"/>
</dbReference>
<dbReference type="HOGENOM" id="CLU_056063_2_0_1"/>
<evidence type="ECO:0000313" key="4">
    <source>
        <dbReference type="WormBase" id="K08G2.7"/>
    </source>
</evidence>
<dbReference type="RefSeq" id="NP_506961.1">
    <property type="nucleotide sequence ID" value="NM_074560.1"/>
</dbReference>
<feature type="transmembrane region" description="Helical" evidence="1">
    <location>
        <begin position="32"/>
        <end position="52"/>
    </location>
</feature>
<feature type="transmembrane region" description="Helical" evidence="1">
    <location>
        <begin position="186"/>
        <end position="206"/>
    </location>
</feature>
<dbReference type="eggNOG" id="ENOG502R8SW">
    <property type="taxonomic scope" value="Eukaryota"/>
</dbReference>
<dbReference type="AlphaFoldDB" id="Q93869"/>
<keyword evidence="1" id="KW-0472">Membrane</keyword>
<keyword evidence="1" id="KW-0812">Transmembrane</keyword>
<dbReference type="KEGG" id="cel:CELE_K08G2.7"/>
<feature type="transmembrane region" description="Helical" evidence="1">
    <location>
        <begin position="262"/>
        <end position="280"/>
    </location>
</feature>
<feature type="transmembrane region" description="Helical" evidence="1">
    <location>
        <begin position="227"/>
        <end position="250"/>
    </location>
</feature>
<keyword evidence="1" id="KW-1133">Transmembrane helix</keyword>
<name>Q93869_CAEEL</name>
<dbReference type="AGR" id="WB:WBGene00010688"/>
<dbReference type="STRING" id="6239.K08G2.7.1"/>
<keyword evidence="3" id="KW-1185">Reference proteome</keyword>
<evidence type="ECO:0000313" key="2">
    <source>
        <dbReference type="EMBL" id="CAB03194.1"/>
    </source>
</evidence>
<proteinExistence type="predicted"/>
<sequence length="331" mass="39114">MDFNISNVFSGPTNETDHFEDLKDIGKGIPLIFLWFCYLSIFPFFLAVFHLNKEKEKETAVYHIIYYFVVTVKRMYALQLFQLTIFPAIAYFETYWIQVVILIMYPPTGWILTLTNRVNQSFMGILAIQRFTLYFYPSSEKYVKITPTTLQWIIFIEYLYFLAEPLLLVYFAHISNLKHLNYQIDMYFFFGEHIFLILSNSLYVPIIISIRKLTHLTSAQQNKPQKFIMCQCLLIVVEKIIFGICIFFKLSSEYHTMKAISTTRDMYVSIFVIQLSYILCNKRNMSSFLKLFKSDVTCLKFYCPCCRIFKSSRTQPEATAVQMQIYSTQAN</sequence>
<dbReference type="Proteomes" id="UP000001940">
    <property type="component" value="Chromosome V"/>
</dbReference>
<evidence type="ECO:0000256" key="1">
    <source>
        <dbReference type="SAM" id="Phobius"/>
    </source>
</evidence>
<reference evidence="2 3" key="1">
    <citation type="journal article" date="1998" name="Science">
        <title>Genome sequence of the nematode C. elegans: a platform for investigating biology.</title>
        <authorList>
            <consortium name="The C. elegans sequencing consortium"/>
            <person name="Sulson J.E."/>
            <person name="Waterston R."/>
        </authorList>
    </citation>
    <scope>NUCLEOTIDE SEQUENCE [LARGE SCALE GENOMIC DNA]</scope>
    <source>
        <strain evidence="2 3">Bristol N2</strain>
    </source>
</reference>
<feature type="transmembrane region" description="Helical" evidence="1">
    <location>
        <begin position="152"/>
        <end position="174"/>
    </location>
</feature>
<dbReference type="CTD" id="187173"/>
<dbReference type="OMA" id="PTICEVN"/>
<dbReference type="PANTHER" id="PTHR31720">
    <property type="entry name" value="SERPENTINE RECEPTOR, CLASS Z-RELATED"/>
    <property type="match status" value="1"/>
</dbReference>
<dbReference type="InParanoid" id="Q93869"/>
<dbReference type="PaxDb" id="6239-K08G2.7"/>
<gene>
    <name evidence="2 4" type="primary">srz-12</name>
    <name evidence="2" type="ORF">CELE_K08G2.7</name>
    <name evidence="4" type="ORF">K08G2.7</name>
</gene>
<keyword evidence="2" id="KW-0675">Receptor</keyword>
<dbReference type="Pfam" id="PF10325">
    <property type="entry name" value="7TM_GPCR_Srz"/>
    <property type="match status" value="1"/>
</dbReference>
<protein>
    <submittedName>
        <fullName evidence="2">Serpentine Receptor, class Z</fullName>
    </submittedName>
</protein>
<dbReference type="InterPro" id="IPR018817">
    <property type="entry name" value="7TM_GPCR_serpentine_rcpt_Srz"/>
</dbReference>
<dbReference type="GeneID" id="187173"/>
<dbReference type="PANTHER" id="PTHR31720:SF3">
    <property type="entry name" value="SERPENTINE RECEPTOR, CLASS Z-RELATED"/>
    <property type="match status" value="1"/>
</dbReference>
<feature type="transmembrane region" description="Helical" evidence="1">
    <location>
        <begin position="64"/>
        <end position="89"/>
    </location>
</feature>
<dbReference type="PhylomeDB" id="Q93869"/>
<evidence type="ECO:0000313" key="3">
    <source>
        <dbReference type="Proteomes" id="UP000001940"/>
    </source>
</evidence>
<feature type="transmembrane region" description="Helical" evidence="1">
    <location>
        <begin position="95"/>
        <end position="114"/>
    </location>
</feature>
<dbReference type="EMBL" id="BX284605">
    <property type="protein sequence ID" value="CAB03194.1"/>
    <property type="molecule type" value="Genomic_DNA"/>
</dbReference>
<dbReference type="UCSC" id="K08G2.7">
    <property type="organism name" value="c. elegans"/>
</dbReference>
<dbReference type="OrthoDB" id="5875403at2759"/>
<accession>Q93869</accession>
<dbReference type="WormBase" id="K08G2.7">
    <property type="protein sequence ID" value="CE11968"/>
    <property type="gene ID" value="WBGene00010688"/>
    <property type="gene designation" value="srz-12"/>
</dbReference>